<sequence>MAGKTETLTGLLDRDPRIWRGRRPGSWRAPVIPTGHAALDAVLPGSGWPAGALTEIITPAQGIGELRLLLPLMRRIAGDGRRLVWVAPPFEPYAPALVQAGVEIGRMLVVAVADRQRDLGWTLELLLRHPETGLVLAWPRTLPPSVWRRLQLAAAESGALGMLFTDGAAGGTTAALRLSLGVCEGGLELRILKARGGFCGARVPLML</sequence>
<evidence type="ECO:0000313" key="1">
    <source>
        <dbReference type="EMBL" id="CAI8848064.1"/>
    </source>
</evidence>
<dbReference type="PIRSF" id="PIRSF037290">
    <property type="entry name" value="UCP037290"/>
    <property type="match status" value="1"/>
</dbReference>
<evidence type="ECO:0000313" key="2">
    <source>
        <dbReference type="Proteomes" id="UP001158598"/>
    </source>
</evidence>
<dbReference type="InterPro" id="IPR017166">
    <property type="entry name" value="UCP037290"/>
</dbReference>
<dbReference type="NCBIfam" id="NF033429">
    <property type="entry name" value="ImuA_translesion"/>
    <property type="match status" value="1"/>
</dbReference>
<dbReference type="AlphaFoldDB" id="A0AA35XU90"/>
<dbReference type="EMBL" id="OX458332">
    <property type="protein sequence ID" value="CAI8848064.1"/>
    <property type="molecule type" value="Genomic_DNA"/>
</dbReference>
<protein>
    <submittedName>
        <fullName evidence="1">Protein ImuA</fullName>
    </submittedName>
</protein>
<gene>
    <name evidence="1" type="ORF">MCNOR_2441</name>
</gene>
<reference evidence="1" key="1">
    <citation type="submission" date="2023-03" db="EMBL/GenBank/DDBJ databases">
        <authorList>
            <person name="Pearce D."/>
        </authorList>
    </citation>
    <scope>NUCLEOTIDE SEQUENCE</scope>
    <source>
        <strain evidence="1">Mc</strain>
    </source>
</reference>
<name>A0AA35XU90_METCP</name>
<proteinExistence type="predicted"/>
<dbReference type="Proteomes" id="UP001158598">
    <property type="component" value="Chromosome"/>
</dbReference>
<accession>A0AA35XU90</accession>
<organism evidence="1 2">
    <name type="scientific">Methylococcus capsulatus</name>
    <dbReference type="NCBI Taxonomy" id="414"/>
    <lineage>
        <taxon>Bacteria</taxon>
        <taxon>Pseudomonadati</taxon>
        <taxon>Pseudomonadota</taxon>
        <taxon>Gammaproteobacteria</taxon>
        <taxon>Methylococcales</taxon>
        <taxon>Methylococcaceae</taxon>
        <taxon>Methylococcus</taxon>
    </lineage>
</organism>
<dbReference type="RefSeq" id="WP_218800396.1">
    <property type="nucleotide sequence ID" value="NZ_CP079098.1"/>
</dbReference>
<dbReference type="InterPro" id="IPR047610">
    <property type="entry name" value="ImuA_translesion"/>
</dbReference>